<keyword evidence="1" id="KW-0812">Transmembrane</keyword>
<dbReference type="Proteomes" id="UP000615446">
    <property type="component" value="Unassembled WGS sequence"/>
</dbReference>
<sequence>MAALSEDPPLMNAIRARFQSFFLRKCLSQQIEVAYNSFFRFFENCLMVSYLEDGVPLLAIIVFLVLVAIRFLVGFHYIVNKLLTKKKKNWTDNDQYDYFEIILGLENMIDLENIFFYRNDFSGKFEI</sequence>
<keyword evidence="1" id="KW-1133">Transmembrane helix</keyword>
<gene>
    <name evidence="2" type="ORF">RCL2_000728500</name>
</gene>
<protein>
    <submittedName>
        <fullName evidence="2">Uncharacterized protein</fullName>
    </submittedName>
</protein>
<evidence type="ECO:0000313" key="2">
    <source>
        <dbReference type="EMBL" id="GES79984.1"/>
    </source>
</evidence>
<organism evidence="2 3">
    <name type="scientific">Rhizophagus clarus</name>
    <dbReference type="NCBI Taxonomy" id="94130"/>
    <lineage>
        <taxon>Eukaryota</taxon>
        <taxon>Fungi</taxon>
        <taxon>Fungi incertae sedis</taxon>
        <taxon>Mucoromycota</taxon>
        <taxon>Glomeromycotina</taxon>
        <taxon>Glomeromycetes</taxon>
        <taxon>Glomerales</taxon>
        <taxon>Glomeraceae</taxon>
        <taxon>Rhizophagus</taxon>
    </lineage>
</organism>
<dbReference type="EMBL" id="BLAL01000047">
    <property type="protein sequence ID" value="GES79984.1"/>
    <property type="molecule type" value="Genomic_DNA"/>
</dbReference>
<evidence type="ECO:0000256" key="1">
    <source>
        <dbReference type="SAM" id="Phobius"/>
    </source>
</evidence>
<reference evidence="2" key="1">
    <citation type="submission" date="2019-10" db="EMBL/GenBank/DDBJ databases">
        <title>Conservation and host-specific expression of non-tandemly repeated heterogenous ribosome RNA gene in arbuscular mycorrhizal fungi.</title>
        <authorList>
            <person name="Maeda T."/>
            <person name="Kobayashi Y."/>
            <person name="Nakagawa T."/>
            <person name="Ezawa T."/>
            <person name="Yamaguchi K."/>
            <person name="Bino T."/>
            <person name="Nishimoto Y."/>
            <person name="Shigenobu S."/>
            <person name="Kawaguchi M."/>
        </authorList>
    </citation>
    <scope>NUCLEOTIDE SEQUENCE</scope>
    <source>
        <strain evidence="2">HR1</strain>
    </source>
</reference>
<name>A0A8H3QKL4_9GLOM</name>
<keyword evidence="1" id="KW-0472">Membrane</keyword>
<feature type="transmembrane region" description="Helical" evidence="1">
    <location>
        <begin position="57"/>
        <end position="79"/>
    </location>
</feature>
<accession>A0A8H3QKL4</accession>
<dbReference type="AlphaFoldDB" id="A0A8H3QKL4"/>
<evidence type="ECO:0000313" key="3">
    <source>
        <dbReference type="Proteomes" id="UP000615446"/>
    </source>
</evidence>
<proteinExistence type="predicted"/>
<comment type="caution">
    <text evidence="2">The sequence shown here is derived from an EMBL/GenBank/DDBJ whole genome shotgun (WGS) entry which is preliminary data.</text>
</comment>